<dbReference type="PANTHER" id="PTHR30532">
    <property type="entry name" value="IRON III DICITRATE-BINDING PERIPLASMIC PROTEIN"/>
    <property type="match status" value="1"/>
</dbReference>
<evidence type="ECO:0000313" key="8">
    <source>
        <dbReference type="EMBL" id="WPF83522.1"/>
    </source>
</evidence>
<dbReference type="EMBL" id="CP138359">
    <property type="protein sequence ID" value="WPF83522.1"/>
    <property type="molecule type" value="Genomic_DNA"/>
</dbReference>
<feature type="signal peptide" evidence="6">
    <location>
        <begin position="1"/>
        <end position="24"/>
    </location>
</feature>
<dbReference type="CDD" id="cd01146">
    <property type="entry name" value="FhuD"/>
    <property type="match status" value="1"/>
</dbReference>
<evidence type="ECO:0000256" key="1">
    <source>
        <dbReference type="ARBA" id="ARBA00004196"/>
    </source>
</evidence>
<feature type="region of interest" description="Disordered" evidence="5">
    <location>
        <begin position="29"/>
        <end position="76"/>
    </location>
</feature>
<sequence length="357" mass="36698">MISASTSRRRAAALAAVLALTVSACSSSEASSGAGTTNAEAPAQQQTGASAPASTEDGFVTPRTMPEGLGSGAPDGAFPRTVVHVAGETTIDSAPVSVAVISTGQADALLTLGVVPAGSTAADGAEMIPQYLYDAFPDDAADLDEVAPLGSRTEPNLEALAALAPDLVVLNSAGKESAGLYETLSEIAPTVVTQGTGLYWKQDFLLLADAVGRTEQAQTWLDAYHADTEAFGETVEGDPTVSLLRTNGDRTRVFGVASFAGSVVEDSGLARPESQAFTDETSIDLSPEQLALADADHLFYGVQGGDLTELMSFPLWPSLEAVTDDRATPVDDDLFFLNTGPTAARGILSILEETLAG</sequence>
<feature type="chain" id="PRO_5042130966" evidence="6">
    <location>
        <begin position="25"/>
        <end position="357"/>
    </location>
</feature>
<protein>
    <submittedName>
        <fullName evidence="8">Iron-siderophore ABC transporter substrate-binding protein</fullName>
    </submittedName>
</protein>
<dbReference type="GO" id="GO:0030288">
    <property type="term" value="C:outer membrane-bounded periplasmic space"/>
    <property type="evidence" value="ECO:0007669"/>
    <property type="project" value="TreeGrafter"/>
</dbReference>
<evidence type="ECO:0000259" key="7">
    <source>
        <dbReference type="PROSITE" id="PS50983"/>
    </source>
</evidence>
<comment type="similarity">
    <text evidence="2">Belongs to the bacterial solute-binding protein 8 family.</text>
</comment>
<feature type="domain" description="Fe/B12 periplasmic-binding" evidence="7">
    <location>
        <begin position="97"/>
        <end position="357"/>
    </location>
</feature>
<evidence type="ECO:0000256" key="2">
    <source>
        <dbReference type="ARBA" id="ARBA00008814"/>
    </source>
</evidence>
<dbReference type="SUPFAM" id="SSF53807">
    <property type="entry name" value="Helical backbone' metal receptor"/>
    <property type="match status" value="1"/>
</dbReference>
<evidence type="ECO:0000256" key="6">
    <source>
        <dbReference type="SAM" id="SignalP"/>
    </source>
</evidence>
<accession>A0AAF1BZW3</accession>
<evidence type="ECO:0000256" key="4">
    <source>
        <dbReference type="ARBA" id="ARBA00022729"/>
    </source>
</evidence>
<gene>
    <name evidence="8" type="ORF">SANBI_001206</name>
</gene>
<dbReference type="Gene3D" id="3.40.50.1980">
    <property type="entry name" value="Nitrogenase molybdenum iron protein domain"/>
    <property type="match status" value="2"/>
</dbReference>
<name>A0AAF1BZW3_9MICO</name>
<proteinExistence type="inferred from homology"/>
<evidence type="ECO:0000256" key="3">
    <source>
        <dbReference type="ARBA" id="ARBA00022448"/>
    </source>
</evidence>
<feature type="compositionally biased region" description="Polar residues" evidence="5">
    <location>
        <begin position="36"/>
        <end position="53"/>
    </location>
</feature>
<dbReference type="RefSeq" id="WP_319159896.1">
    <property type="nucleotide sequence ID" value="NZ_CP138359.1"/>
</dbReference>
<comment type="subcellular location">
    <subcellularLocation>
        <location evidence="1">Cell envelope</location>
    </subcellularLocation>
</comment>
<keyword evidence="9" id="KW-1185">Reference proteome</keyword>
<dbReference type="PANTHER" id="PTHR30532:SF25">
    <property type="entry name" value="IRON(III) DICITRATE-BINDING PERIPLASMIC PROTEIN"/>
    <property type="match status" value="1"/>
</dbReference>
<dbReference type="GO" id="GO:1901678">
    <property type="term" value="P:iron coordination entity transport"/>
    <property type="evidence" value="ECO:0007669"/>
    <property type="project" value="UniProtKB-ARBA"/>
</dbReference>
<dbReference type="AlphaFoldDB" id="A0AAF1BZW3"/>
<dbReference type="InterPro" id="IPR002491">
    <property type="entry name" value="ABC_transptr_periplasmic_BD"/>
</dbReference>
<evidence type="ECO:0000313" key="9">
    <source>
        <dbReference type="Proteomes" id="UP001304340"/>
    </source>
</evidence>
<dbReference type="PROSITE" id="PS50983">
    <property type="entry name" value="FE_B12_PBP"/>
    <property type="match status" value="1"/>
</dbReference>
<keyword evidence="4 6" id="KW-0732">Signal</keyword>
<evidence type="ECO:0000256" key="5">
    <source>
        <dbReference type="SAM" id="MobiDB-lite"/>
    </source>
</evidence>
<keyword evidence="3" id="KW-0813">Transport</keyword>
<dbReference type="Proteomes" id="UP001304340">
    <property type="component" value="Chromosome"/>
</dbReference>
<dbReference type="Pfam" id="PF01497">
    <property type="entry name" value="Peripla_BP_2"/>
    <property type="match status" value="1"/>
</dbReference>
<organism evidence="8 9">
    <name type="scientific">Sanguibacter biliveldensis</name>
    <dbReference type="NCBI Taxonomy" id="3030830"/>
    <lineage>
        <taxon>Bacteria</taxon>
        <taxon>Bacillati</taxon>
        <taxon>Actinomycetota</taxon>
        <taxon>Actinomycetes</taxon>
        <taxon>Micrococcales</taxon>
        <taxon>Sanguibacteraceae</taxon>
        <taxon>Sanguibacter</taxon>
    </lineage>
</organism>
<reference evidence="9" key="1">
    <citation type="submission" date="2023-11" db="EMBL/GenBank/DDBJ databases">
        <authorList>
            <person name="Helweg L.P."/>
            <person name="Kiel A."/>
            <person name="Hitz F."/>
            <person name="Ruckert-Reed C."/>
            <person name="Busche T."/>
            <person name="Kaltschmidt B."/>
            <person name="Kaltschmidt C."/>
        </authorList>
    </citation>
    <scope>NUCLEOTIDE SEQUENCE [LARGE SCALE GENOMIC DNA]</scope>
    <source>
        <strain evidence="9">4.1</strain>
    </source>
</reference>
<dbReference type="InterPro" id="IPR051313">
    <property type="entry name" value="Bact_iron-sidero_bind"/>
</dbReference>
<dbReference type="KEGG" id="sbil:SANBI_001206"/>